<accession>A0A498K1B9</accession>
<organism evidence="1 2">
    <name type="scientific">Malus domestica</name>
    <name type="common">Apple</name>
    <name type="synonym">Pyrus malus</name>
    <dbReference type="NCBI Taxonomy" id="3750"/>
    <lineage>
        <taxon>Eukaryota</taxon>
        <taxon>Viridiplantae</taxon>
        <taxon>Streptophyta</taxon>
        <taxon>Embryophyta</taxon>
        <taxon>Tracheophyta</taxon>
        <taxon>Spermatophyta</taxon>
        <taxon>Magnoliopsida</taxon>
        <taxon>eudicotyledons</taxon>
        <taxon>Gunneridae</taxon>
        <taxon>Pentapetalae</taxon>
        <taxon>rosids</taxon>
        <taxon>fabids</taxon>
        <taxon>Rosales</taxon>
        <taxon>Rosaceae</taxon>
        <taxon>Amygdaloideae</taxon>
        <taxon>Maleae</taxon>
        <taxon>Malus</taxon>
    </lineage>
</organism>
<dbReference type="EMBL" id="RDQH01000331">
    <property type="protein sequence ID" value="RXH99714.1"/>
    <property type="molecule type" value="Genomic_DNA"/>
</dbReference>
<protein>
    <submittedName>
        <fullName evidence="1">Uncharacterized protein</fullName>
    </submittedName>
</protein>
<evidence type="ECO:0000313" key="1">
    <source>
        <dbReference type="EMBL" id="RXH99714.1"/>
    </source>
</evidence>
<dbReference type="Proteomes" id="UP000290289">
    <property type="component" value="Chromosome 5"/>
</dbReference>
<reference evidence="1 2" key="1">
    <citation type="submission" date="2018-10" db="EMBL/GenBank/DDBJ databases">
        <title>A high-quality apple genome assembly.</title>
        <authorList>
            <person name="Hu J."/>
        </authorList>
    </citation>
    <scope>NUCLEOTIDE SEQUENCE [LARGE SCALE GENOMIC DNA]</scope>
    <source>
        <strain evidence="2">cv. HFTH1</strain>
        <tissue evidence="1">Young leaf</tissue>
    </source>
</reference>
<keyword evidence="2" id="KW-1185">Reference proteome</keyword>
<gene>
    <name evidence="1" type="ORF">DVH24_021516</name>
</gene>
<proteinExistence type="predicted"/>
<name>A0A498K1B9_MALDO</name>
<dbReference type="AlphaFoldDB" id="A0A498K1B9"/>
<comment type="caution">
    <text evidence="1">The sequence shown here is derived from an EMBL/GenBank/DDBJ whole genome shotgun (WGS) entry which is preliminary data.</text>
</comment>
<sequence>MSKFPHETKGFNVEFHGWYNMEPPPLSKSLKANPTSLFSFVGSKMQSKVNERIDYETGVAKYWKHILKELVDLND</sequence>
<evidence type="ECO:0000313" key="2">
    <source>
        <dbReference type="Proteomes" id="UP000290289"/>
    </source>
</evidence>